<gene>
    <name evidence="1" type="ORF">UFOPK3967_00745</name>
</gene>
<dbReference type="CDD" id="cd04645">
    <property type="entry name" value="LbH_gamma_CA_like"/>
    <property type="match status" value="1"/>
</dbReference>
<dbReference type="InterPro" id="IPR047324">
    <property type="entry name" value="LbH_gamma_CA-like"/>
</dbReference>
<sequence>MPIYALGDETPDIDPTAFVHPEAVLIGRVRIGAESTVWAHAVLRGDGAGIEIGARTSVQDGAVLHNTDIHRTVVGDNCTIGHLAHLEGCTVEDGALIGTSSVVLHEAVVSRGALVGANAVVTNRMIVPPNAMALGVPAKIRHDASSYEQNMRDAENYVQRGKRYRATMRRVD</sequence>
<dbReference type="EMBL" id="CAFBOS010000032">
    <property type="protein sequence ID" value="CAB4986825.1"/>
    <property type="molecule type" value="Genomic_DNA"/>
</dbReference>
<dbReference type="Gene3D" id="2.160.10.10">
    <property type="entry name" value="Hexapeptide repeat proteins"/>
    <property type="match status" value="1"/>
</dbReference>
<dbReference type="InterPro" id="IPR011004">
    <property type="entry name" value="Trimer_LpxA-like_sf"/>
</dbReference>
<protein>
    <submittedName>
        <fullName evidence="1">Unannotated protein</fullName>
    </submittedName>
</protein>
<proteinExistence type="predicted"/>
<name>A0A6J7N3V8_9ZZZZ</name>
<dbReference type="PANTHER" id="PTHR13061">
    <property type="entry name" value="DYNACTIN SUBUNIT P25"/>
    <property type="match status" value="1"/>
</dbReference>
<dbReference type="InterPro" id="IPR050484">
    <property type="entry name" value="Transf_Hexapept/Carb_Anhydrase"/>
</dbReference>
<reference evidence="1" key="1">
    <citation type="submission" date="2020-05" db="EMBL/GenBank/DDBJ databases">
        <authorList>
            <person name="Chiriac C."/>
            <person name="Salcher M."/>
            <person name="Ghai R."/>
            <person name="Kavagutti S V."/>
        </authorList>
    </citation>
    <scope>NUCLEOTIDE SEQUENCE</scope>
</reference>
<organism evidence="1">
    <name type="scientific">freshwater metagenome</name>
    <dbReference type="NCBI Taxonomy" id="449393"/>
    <lineage>
        <taxon>unclassified sequences</taxon>
        <taxon>metagenomes</taxon>
        <taxon>ecological metagenomes</taxon>
    </lineage>
</organism>
<dbReference type="AlphaFoldDB" id="A0A6J7N3V8"/>
<evidence type="ECO:0000313" key="1">
    <source>
        <dbReference type="EMBL" id="CAB4986825.1"/>
    </source>
</evidence>
<accession>A0A6J7N3V8</accession>
<dbReference type="SUPFAM" id="SSF51161">
    <property type="entry name" value="Trimeric LpxA-like enzymes"/>
    <property type="match status" value="1"/>
</dbReference>
<dbReference type="PANTHER" id="PTHR13061:SF29">
    <property type="entry name" value="GAMMA CARBONIC ANHYDRASE-LIKE 1, MITOCHONDRIAL-RELATED"/>
    <property type="match status" value="1"/>
</dbReference>